<dbReference type="PANTHER" id="PTHR23135">
    <property type="entry name" value="MUR LIGASE FAMILY MEMBER"/>
    <property type="match status" value="1"/>
</dbReference>
<dbReference type="Proteomes" id="UP000015559">
    <property type="component" value="Chromosome"/>
</dbReference>
<dbReference type="GO" id="GO:0005524">
    <property type="term" value="F:ATP binding"/>
    <property type="evidence" value="ECO:0007669"/>
    <property type="project" value="UniProtKB-UniRule"/>
</dbReference>
<proteinExistence type="predicted"/>
<evidence type="ECO:0000259" key="5">
    <source>
        <dbReference type="PROSITE" id="PS50975"/>
    </source>
</evidence>
<protein>
    <submittedName>
        <fullName evidence="6">Cyanophycin synthetase</fullName>
        <ecNumber evidence="6">6.3.2.-</ecNumber>
    </submittedName>
</protein>
<dbReference type="NCBIfam" id="NF010623">
    <property type="entry name" value="PRK14016.1"/>
    <property type="match status" value="1"/>
</dbReference>
<name>S6ABB4_SULDS</name>
<dbReference type="EC" id="6.3.2.-" evidence="6"/>
<evidence type="ECO:0000256" key="3">
    <source>
        <dbReference type="ARBA" id="ARBA00022840"/>
    </source>
</evidence>
<dbReference type="RefSeq" id="WP_009206529.1">
    <property type="nucleotide sequence ID" value="NC_022357.1"/>
</dbReference>
<dbReference type="OrthoDB" id="9803907at2"/>
<gene>
    <name evidence="6" type="ORF">SCD_n00681</name>
</gene>
<dbReference type="Gene3D" id="3.30.470.20">
    <property type="entry name" value="ATP-grasp fold, B domain"/>
    <property type="match status" value="2"/>
</dbReference>
<dbReference type="Gene3D" id="3.40.1190.10">
    <property type="entry name" value="Mur-like, catalytic domain"/>
    <property type="match status" value="1"/>
</dbReference>
<dbReference type="Pfam" id="PF02786">
    <property type="entry name" value="CPSase_L_D2"/>
    <property type="match status" value="1"/>
</dbReference>
<dbReference type="GO" id="GO:0016881">
    <property type="term" value="F:acid-amino acid ligase activity"/>
    <property type="evidence" value="ECO:0007669"/>
    <property type="project" value="InterPro"/>
</dbReference>
<accession>S6ABB4</accession>
<dbReference type="InterPro" id="IPR011761">
    <property type="entry name" value="ATP-grasp"/>
</dbReference>
<dbReference type="InterPro" id="IPR013221">
    <property type="entry name" value="Mur_ligase_cen"/>
</dbReference>
<dbReference type="SUPFAM" id="SSF56059">
    <property type="entry name" value="Glutathione synthetase ATP-binding domain-like"/>
    <property type="match status" value="1"/>
</dbReference>
<evidence type="ECO:0000256" key="2">
    <source>
        <dbReference type="ARBA" id="ARBA00022741"/>
    </source>
</evidence>
<dbReference type="InterPro" id="IPR011810">
    <property type="entry name" value="Cya_phycin_syn"/>
</dbReference>
<dbReference type="SUPFAM" id="SSF53623">
    <property type="entry name" value="MurD-like peptide ligases, catalytic domain"/>
    <property type="match status" value="1"/>
</dbReference>
<dbReference type="GO" id="GO:0046872">
    <property type="term" value="F:metal ion binding"/>
    <property type="evidence" value="ECO:0007669"/>
    <property type="project" value="InterPro"/>
</dbReference>
<dbReference type="EMBL" id="AP013066">
    <property type="protein sequence ID" value="BAN34523.1"/>
    <property type="molecule type" value="Genomic_DNA"/>
</dbReference>
<evidence type="ECO:0000256" key="4">
    <source>
        <dbReference type="PROSITE-ProRule" id="PRU00409"/>
    </source>
</evidence>
<evidence type="ECO:0000313" key="6">
    <source>
        <dbReference type="EMBL" id="BAN34523.1"/>
    </source>
</evidence>
<dbReference type="STRING" id="1163617.SCD_n00681"/>
<dbReference type="InterPro" id="IPR036565">
    <property type="entry name" value="Mur-like_cat_sf"/>
</dbReference>
<keyword evidence="1 6" id="KW-0436">Ligase</keyword>
<evidence type="ECO:0000256" key="1">
    <source>
        <dbReference type="ARBA" id="ARBA00022598"/>
    </source>
</evidence>
<sequence length="719" mass="77521">MNKKIEFLKIVPLRGPNIWTYRPVLEAWVDIGDLEDSPSNTIPGFYERLSSWLPSLIEHRCGVGERGGFLLRVREGTWPGHILEHVTLELQNLAGMQSGFGKARSTSVRGVYKVVVRSRHEEVSRDCLHAARDLVMAAIEDRPFDIPATVARLRDLADSLCLGPSTACIVDAASDRRIPSIRLTEGNLVQLGYGARSRRIWTAETDQTSAIAESISSDKDLTKDLLQACGVPVPEGRIVESPEDAWEAAEEIGVPVVVKPRDGNHGRGVSTELMTREEIAAAYKLALDEGSDVLVERFVRGNEHRLLVVGGRLAAAARGESASVTGDSRSTIIELIDTQINTDPRRGTTEDYPLNLVRVDEDPAVRLEITRQGFTPDAIPPLGVEVMIQRNGNVAFDVTDLVHPDVAATVCLAARIVGLDIAGVDLVAEDISRPLDEQRGAIVEVNAGPGLLMHLKPASGEPRPIGRAIVDSLFPEGENGRIPVVGITGTNGTNLVARLVAHLLHLSGKRVSLACSDGLYHDQRLVENGNRATWAAARKILLNRVAEAAVFENGSDMILSEGLAYDRCQVGVVTNIDPTLHFGKYYIETPDQVFNVLRTQVDVVLPDGVAVLNGNDTMVAEMAPLCDGEVIFFGANPDVPAITEHLTQGKRAVLVRDGFVTLATGNEEVQLVETSGIMLAEAGAAGLQIEHVLAAAGSAWALGLPLELIRAGIETFSAD</sequence>
<reference evidence="6 7" key="1">
    <citation type="journal article" date="2012" name="Appl. Environ. Microbiol.">
        <title>Draft genome sequence of a psychrotolerant sulfur-oxidizing bacterium, Sulfuricella denitrificans skB26, and proteomic insights into cold adaptation.</title>
        <authorList>
            <person name="Watanabe T."/>
            <person name="Kojima H."/>
            <person name="Fukui M."/>
        </authorList>
    </citation>
    <scope>NUCLEOTIDE SEQUENCE [LARGE SCALE GENOMIC DNA]</scope>
    <source>
        <strain evidence="7">skB26</strain>
    </source>
</reference>
<dbReference type="KEGG" id="sdr:SCD_n00681"/>
<dbReference type="Pfam" id="PF08245">
    <property type="entry name" value="Mur_ligase_M"/>
    <property type="match status" value="1"/>
</dbReference>
<dbReference type="SMART" id="SM01209">
    <property type="entry name" value="GARS_A"/>
    <property type="match status" value="1"/>
</dbReference>
<feature type="domain" description="ATP-grasp" evidence="5">
    <location>
        <begin position="223"/>
        <end position="474"/>
    </location>
</feature>
<dbReference type="HOGENOM" id="CLU_016806_0_0_4"/>
<dbReference type="Pfam" id="PF18921">
    <property type="entry name" value="Cyanophycin_syn"/>
    <property type="match status" value="1"/>
</dbReference>
<dbReference type="eggNOG" id="COG1181">
    <property type="taxonomic scope" value="Bacteria"/>
</dbReference>
<keyword evidence="3 4" id="KW-0067">ATP-binding</keyword>
<dbReference type="InterPro" id="IPR044019">
    <property type="entry name" value="Cyanophycin_syn_N"/>
</dbReference>
<dbReference type="PROSITE" id="PS50975">
    <property type="entry name" value="ATP_GRASP"/>
    <property type="match status" value="1"/>
</dbReference>
<keyword evidence="7" id="KW-1185">Reference proteome</keyword>
<organism evidence="6 7">
    <name type="scientific">Sulfuricella denitrificans (strain DSM 22764 / NBRC 105220 / skB26)</name>
    <dbReference type="NCBI Taxonomy" id="1163617"/>
    <lineage>
        <taxon>Bacteria</taxon>
        <taxon>Pseudomonadati</taxon>
        <taxon>Pseudomonadota</taxon>
        <taxon>Betaproteobacteria</taxon>
        <taxon>Nitrosomonadales</taxon>
        <taxon>Sulfuricellaceae</taxon>
        <taxon>Sulfuricella</taxon>
    </lineage>
</organism>
<keyword evidence="2 4" id="KW-0547">Nucleotide-binding</keyword>
<dbReference type="eggNOG" id="COG0769">
    <property type="taxonomic scope" value="Bacteria"/>
</dbReference>
<dbReference type="InterPro" id="IPR005479">
    <property type="entry name" value="CPAse_ATP-bd"/>
</dbReference>
<dbReference type="PANTHER" id="PTHR23135:SF18">
    <property type="entry name" value="CYANOPHYCIN SYNTHETASE"/>
    <property type="match status" value="1"/>
</dbReference>
<dbReference type="NCBIfam" id="TIGR02068">
    <property type="entry name" value="cya_phycin_syn"/>
    <property type="match status" value="1"/>
</dbReference>
<dbReference type="AlphaFoldDB" id="S6ABB4"/>
<evidence type="ECO:0000313" key="7">
    <source>
        <dbReference type="Proteomes" id="UP000015559"/>
    </source>
</evidence>